<dbReference type="PROSITE" id="PS50013">
    <property type="entry name" value="CHROMO_2"/>
    <property type="match status" value="1"/>
</dbReference>
<evidence type="ECO:0000256" key="8">
    <source>
        <dbReference type="ARBA" id="ARBA00023015"/>
    </source>
</evidence>
<name>A0A8D3CPN5_SCOMX</name>
<dbReference type="PROSITE" id="PS51192">
    <property type="entry name" value="HELICASE_ATP_BIND_1"/>
    <property type="match status" value="1"/>
</dbReference>
<dbReference type="GO" id="GO:0005634">
    <property type="term" value="C:nucleus"/>
    <property type="evidence" value="ECO:0007669"/>
    <property type="project" value="UniProtKB-SubCell"/>
</dbReference>
<dbReference type="CDD" id="cd17995">
    <property type="entry name" value="DEXHc_CHD6_7_8_9"/>
    <property type="match status" value="1"/>
</dbReference>
<evidence type="ECO:0000256" key="5">
    <source>
        <dbReference type="ARBA" id="ARBA00022801"/>
    </source>
</evidence>
<dbReference type="Pfam" id="PF00176">
    <property type="entry name" value="SNF2-rel_dom"/>
    <property type="match status" value="1"/>
</dbReference>
<dbReference type="InterPro" id="IPR056342">
    <property type="entry name" value="HTH_CHD6-9"/>
</dbReference>
<dbReference type="FunFam" id="2.40.50.40:FF:000001">
    <property type="entry name" value="chromodomain-helicase-DNA-binding protein 8 isoform X4"/>
    <property type="match status" value="1"/>
</dbReference>
<dbReference type="InterPro" id="IPR051493">
    <property type="entry name" value="CHD"/>
</dbReference>
<keyword evidence="11" id="KW-0539">Nucleus</keyword>
<feature type="compositionally biased region" description="Basic residues" evidence="13">
    <location>
        <begin position="76"/>
        <end position="87"/>
    </location>
</feature>
<dbReference type="GO" id="GO:0006325">
    <property type="term" value="P:chromatin organization"/>
    <property type="evidence" value="ECO:0007669"/>
    <property type="project" value="UniProtKB-KW"/>
</dbReference>
<dbReference type="InterPro" id="IPR000953">
    <property type="entry name" value="Chromo/chromo_shadow_dom"/>
</dbReference>
<evidence type="ECO:0000256" key="1">
    <source>
        <dbReference type="ARBA" id="ARBA00004123"/>
    </source>
</evidence>
<feature type="region of interest" description="Disordered" evidence="13">
    <location>
        <begin position="892"/>
        <end position="920"/>
    </location>
</feature>
<keyword evidence="8" id="KW-0805">Transcription regulation</keyword>
<comment type="catalytic activity">
    <reaction evidence="12">
        <text>ATP + H2O = ADP + phosphate + H(+)</text>
        <dbReference type="Rhea" id="RHEA:13065"/>
        <dbReference type="ChEBI" id="CHEBI:15377"/>
        <dbReference type="ChEBI" id="CHEBI:15378"/>
        <dbReference type="ChEBI" id="CHEBI:30616"/>
        <dbReference type="ChEBI" id="CHEBI:43474"/>
        <dbReference type="ChEBI" id="CHEBI:456216"/>
    </reaction>
</comment>
<evidence type="ECO:0000256" key="12">
    <source>
        <dbReference type="ARBA" id="ARBA00049360"/>
    </source>
</evidence>
<feature type="compositionally biased region" description="Polar residues" evidence="13">
    <location>
        <begin position="994"/>
        <end position="1004"/>
    </location>
</feature>
<feature type="compositionally biased region" description="Acidic residues" evidence="13">
    <location>
        <begin position="1642"/>
        <end position="1654"/>
    </location>
</feature>
<feature type="region of interest" description="Disordered" evidence="13">
    <location>
        <begin position="994"/>
        <end position="1029"/>
    </location>
</feature>
<dbReference type="FunFam" id="3.40.50.300:FF:000015">
    <property type="entry name" value="chromodomain-helicase-DNA-binding protein 9 isoform X1"/>
    <property type="match status" value="1"/>
</dbReference>
<dbReference type="PANTHER" id="PTHR46850">
    <property type="entry name" value="CHROMODOMAIN-HELICASE-DNA-BINDING PROTEIN 9"/>
    <property type="match status" value="1"/>
</dbReference>
<dbReference type="Proteomes" id="UP000694558">
    <property type="component" value="Chromosome 7"/>
</dbReference>
<evidence type="ECO:0000256" key="11">
    <source>
        <dbReference type="ARBA" id="ARBA00023242"/>
    </source>
</evidence>
<feature type="compositionally biased region" description="Acidic residues" evidence="13">
    <location>
        <begin position="1191"/>
        <end position="1200"/>
    </location>
</feature>
<keyword evidence="4" id="KW-0547">Nucleotide-binding</keyword>
<feature type="region of interest" description="Disordered" evidence="13">
    <location>
        <begin position="1"/>
        <end position="128"/>
    </location>
</feature>
<dbReference type="Gene3D" id="3.40.50.300">
    <property type="entry name" value="P-loop containing nucleotide triphosphate hydrolases"/>
    <property type="match status" value="1"/>
</dbReference>
<evidence type="ECO:0000256" key="2">
    <source>
        <dbReference type="ARBA" id="ARBA00007025"/>
    </source>
</evidence>
<dbReference type="PROSITE" id="PS51194">
    <property type="entry name" value="HELICASE_CTER"/>
    <property type="match status" value="1"/>
</dbReference>
<feature type="region of interest" description="Disordered" evidence="13">
    <location>
        <begin position="1483"/>
        <end position="1666"/>
    </location>
</feature>
<feature type="compositionally biased region" description="Basic and acidic residues" evidence="13">
    <location>
        <begin position="1524"/>
        <end position="1582"/>
    </location>
</feature>
<keyword evidence="9" id="KW-0238">DNA-binding</keyword>
<accession>A0A8D3CPN5</accession>
<evidence type="ECO:0000313" key="18">
    <source>
        <dbReference type="Proteomes" id="UP000694558"/>
    </source>
</evidence>
<dbReference type="GeneTree" id="ENSGT00940000153649"/>
<feature type="compositionally biased region" description="Basic and acidic residues" evidence="13">
    <location>
        <begin position="1610"/>
        <end position="1626"/>
    </location>
</feature>
<dbReference type="FunFam" id="3.40.50.10810:FF:000003">
    <property type="entry name" value="chromodomain-helicase-DNA-binding protein 8 isoform X4"/>
    <property type="match status" value="1"/>
</dbReference>
<feature type="compositionally biased region" description="Basic and acidic residues" evidence="13">
    <location>
        <begin position="1"/>
        <end position="10"/>
    </location>
</feature>
<comment type="subcellular location">
    <subcellularLocation>
        <location evidence="1">Nucleus</location>
    </subcellularLocation>
</comment>
<keyword evidence="3" id="KW-0677">Repeat</keyword>
<dbReference type="InterPro" id="IPR000330">
    <property type="entry name" value="SNF2_N"/>
</dbReference>
<feature type="domain" description="Chromo" evidence="14">
    <location>
        <begin position="199"/>
        <end position="241"/>
    </location>
</feature>
<dbReference type="CDD" id="cd18793">
    <property type="entry name" value="SF2_C_SNF"/>
    <property type="match status" value="1"/>
</dbReference>
<dbReference type="SMART" id="SM00487">
    <property type="entry name" value="DEXDc"/>
    <property type="match status" value="1"/>
</dbReference>
<dbReference type="Gene3D" id="1.10.10.60">
    <property type="entry name" value="Homeodomain-like"/>
    <property type="match status" value="1"/>
</dbReference>
<dbReference type="GO" id="GO:0016787">
    <property type="term" value="F:hydrolase activity"/>
    <property type="evidence" value="ECO:0007669"/>
    <property type="project" value="UniProtKB-KW"/>
</dbReference>
<proteinExistence type="inferred from homology"/>
<feature type="compositionally biased region" description="Acidic residues" evidence="13">
    <location>
        <begin position="892"/>
        <end position="901"/>
    </location>
</feature>
<dbReference type="CDD" id="cd18663">
    <property type="entry name" value="CD2_tandem_CHD5-9_like"/>
    <property type="match status" value="1"/>
</dbReference>
<dbReference type="SMART" id="SM00298">
    <property type="entry name" value="CHROMO"/>
    <property type="match status" value="1"/>
</dbReference>
<dbReference type="PANTHER" id="PTHR46850:SF1">
    <property type="entry name" value="CHROMODOMAIN-HELICASE-DNA-BINDING PROTEIN 9"/>
    <property type="match status" value="1"/>
</dbReference>
<organism evidence="17 18">
    <name type="scientific">Scophthalmus maximus</name>
    <name type="common">Turbot</name>
    <name type="synonym">Psetta maxima</name>
    <dbReference type="NCBI Taxonomy" id="52904"/>
    <lineage>
        <taxon>Eukaryota</taxon>
        <taxon>Metazoa</taxon>
        <taxon>Chordata</taxon>
        <taxon>Craniata</taxon>
        <taxon>Vertebrata</taxon>
        <taxon>Euteleostomi</taxon>
        <taxon>Actinopterygii</taxon>
        <taxon>Neopterygii</taxon>
        <taxon>Teleostei</taxon>
        <taxon>Neoteleostei</taxon>
        <taxon>Acanthomorphata</taxon>
        <taxon>Carangaria</taxon>
        <taxon>Pleuronectiformes</taxon>
        <taxon>Pleuronectoidei</taxon>
        <taxon>Scophthalmidae</taxon>
        <taxon>Scophthalmus</taxon>
    </lineage>
</organism>
<evidence type="ECO:0000256" key="3">
    <source>
        <dbReference type="ARBA" id="ARBA00022737"/>
    </source>
</evidence>
<keyword evidence="10" id="KW-0804">Transcription</keyword>
<dbReference type="Pfam" id="PF00385">
    <property type="entry name" value="Chromo"/>
    <property type="match status" value="1"/>
</dbReference>
<feature type="compositionally biased region" description="Low complexity" evidence="13">
    <location>
        <begin position="106"/>
        <end position="126"/>
    </location>
</feature>
<evidence type="ECO:0000256" key="9">
    <source>
        <dbReference type="ARBA" id="ARBA00023125"/>
    </source>
</evidence>
<evidence type="ECO:0000256" key="10">
    <source>
        <dbReference type="ARBA" id="ARBA00023163"/>
    </source>
</evidence>
<feature type="domain" description="Helicase C-terminal" evidence="16">
    <location>
        <begin position="610"/>
        <end position="780"/>
    </location>
</feature>
<dbReference type="InterPro" id="IPR023780">
    <property type="entry name" value="Chromo_domain"/>
</dbReference>
<dbReference type="Pfam" id="PF23078">
    <property type="entry name" value="HTH_CHD6-9"/>
    <property type="match status" value="1"/>
</dbReference>
<evidence type="ECO:0000259" key="16">
    <source>
        <dbReference type="PROSITE" id="PS51194"/>
    </source>
</evidence>
<dbReference type="Gene3D" id="3.40.50.10810">
    <property type="entry name" value="Tandem AAA-ATPase domain"/>
    <property type="match status" value="1"/>
</dbReference>
<feature type="domain" description="Helicase ATP-binding" evidence="15">
    <location>
        <begin position="297"/>
        <end position="471"/>
    </location>
</feature>
<dbReference type="InterPro" id="IPR038718">
    <property type="entry name" value="SNF2-like_sf"/>
</dbReference>
<evidence type="ECO:0000313" key="17">
    <source>
        <dbReference type="Ensembl" id="ENSSMAP00000049243.1"/>
    </source>
</evidence>
<keyword evidence="5" id="KW-0378">Hydrolase</keyword>
<dbReference type="Pfam" id="PF00271">
    <property type="entry name" value="Helicase_C"/>
    <property type="match status" value="1"/>
</dbReference>
<dbReference type="InterPro" id="IPR049730">
    <property type="entry name" value="SNF2/RAD54-like_C"/>
</dbReference>
<feature type="region of interest" description="Disordered" evidence="13">
    <location>
        <begin position="1181"/>
        <end position="1205"/>
    </location>
</feature>
<feature type="compositionally biased region" description="Basic and acidic residues" evidence="13">
    <location>
        <begin position="88"/>
        <end position="98"/>
    </location>
</feature>
<dbReference type="SMART" id="SM00490">
    <property type="entry name" value="HELICc"/>
    <property type="match status" value="1"/>
</dbReference>
<dbReference type="InterPro" id="IPR016197">
    <property type="entry name" value="Chromo-like_dom_sf"/>
</dbReference>
<dbReference type="Ensembl" id="ENSSMAT00000050393.1">
    <property type="protein sequence ID" value="ENSSMAP00000049243.1"/>
    <property type="gene ID" value="ENSSMAG00000001030.2"/>
</dbReference>
<reference evidence="17" key="2">
    <citation type="submission" date="2025-08" db="UniProtKB">
        <authorList>
            <consortium name="Ensembl"/>
        </authorList>
    </citation>
    <scope>IDENTIFICATION</scope>
</reference>
<evidence type="ECO:0000256" key="6">
    <source>
        <dbReference type="ARBA" id="ARBA00022840"/>
    </source>
</evidence>
<dbReference type="InterPro" id="IPR027417">
    <property type="entry name" value="P-loop_NTPase"/>
</dbReference>
<sequence length="1666" mass="191309">MPKTPKEPKEKKAKSSTPKAKTPKKTSSKKVESEVGAGSAKKDTKRKRELSVIDDVVVKSPPPSPPEDEDDDGVQKRRSSRQVKRKRYTEDLEFRISDDDVSGEDSPTPKSPSSSSQQQVQLNHSSGLEIGPIVEKIMGLRTSKKQVKYAEGETQCNTTQYTETCELEKDKRVHQKIKRFRAKQLLNNFITEPFNPDYVEVDRVLDISESPDENGETVTLYLVKWCSLAYEDSTWELKADIDQSKIDEYERIASRTPNTKKVDRPPVADWKKLDGSRDYRNGNSLREYQLEGLNWLTFNWYNSRNCILADEMGLGKTIQSITFLYEIYMKDIEGPFLVIAPLSTIPNWEREFRTWTELNAVVYHGSQASRKTIQAYEMYYRDAQGKIIKGAYRFNAVITTFEMILADCPELRSIPWRCVVIDEAHRLKNRNCKLLEGLKMMDMEHKVLLTGTPLQNTVEELFSLLNFLEPERFPSEQTFMTEFGDLKTEEQVQKLQAILKPMMLRRLKEDVEKNLAPKEETIIEVELTNIQKKYYRAILEKNFSFLAKGANVPNLLNTMMELRKCCNHPYLIIGAEEKIIEEFRDSHGGRADIPEMALQAMIQAAGKLVLIDKLLPKLKAGGHRVLVFSQMVRCLDILEDYLIQKRYPYERIDGRVRGNLRQAAIDRFSRPDSDRFVFLLCTRAGGLGINLTAADTCIIFDSDWNPQNDLQAQARCHRIGQSKAVKIYRLITRNSYEREMFDKASLKLGLDKAVLQSMSGRENANSGVQQLSKKEVEDLLRKGAYGALMDEEDEGSKFCEEDIDQILQRRTHTITIESEGKGSTFAKASFVATGNRTDISLEDPDFWQKWAKKAELDLDAINGRNTLVIDTPRVRKQTRHYSSVKEDEMLEFSELESDEDEPSKPSSKPRRPQDKAQGYPRSECFRVEKNLLVYGWGRWSDILTHGRFKRPLKEADVETICRALLAYCLLHYRGDENIKSFIWDLITPSEDGTTKTLTNHSGLSTPVPRGRKGKKGKPPAPPPQTPRADWLASCNPDHLLQEESYKRHLKHHCNKVLLRVRMLYYLRQEVIGDQAERILEGADSRLLDIWIPQPFHAEVPADWWDSEADKSLLLGVFKHGYEKYNSMRADPALCFLERVGMPDAKAIAAEQRGSDMMADGVEGEDEDPEYKPLRMPFKDEMDDFTNSPLDDKDDAVEGETEASGSNERLYWPAASALTARLRRLITAYQRSNRREQLRQEALNRPDGRRRRRREFLPSISMRRQRWTRHEEADFYRVVSTFGVVFDTQRQKFDWTQFRAFARLDKKTDESLEKYYYSFIAMCKRVCRMQVKTDTELPDPTLIIDPITEERASRTLYRIELLRRIREQVLPHPLLSERLKLCQASPDLPEWWECGRHDQDLLLGASKHGVSRTDYHILNDTTLDFLEAHQRFTSHRGAGVGMGTQGEMTKAGMVAAEHTTAPLLTPAELASTAAADKIAVNAAEEVKTEEGQTEMEVKKEPKGEDDHIPCTKTENPDEQEEIEGEVGKGKDETTASPRKEVKEEEQETQPKVEEEVNEEQREEEKTSKPLDDEYKALAEEKKSLSLVDTQTDQEEMTIELSEHPNSSPKAQPDHKTVGEEDREERENPQSPKSPKSADTEKSPEEEEEERMEEDDKSEKSSQAEGTL</sequence>
<dbReference type="GO" id="GO:0003677">
    <property type="term" value="F:DNA binding"/>
    <property type="evidence" value="ECO:0007669"/>
    <property type="project" value="UniProtKB-KW"/>
</dbReference>
<protein>
    <submittedName>
        <fullName evidence="17">Chromodomain helicase DNA binding protein 7</fullName>
    </submittedName>
</protein>
<feature type="compositionally biased region" description="Basic and acidic residues" evidence="13">
    <location>
        <begin position="1483"/>
        <end position="1508"/>
    </location>
</feature>
<evidence type="ECO:0000259" key="15">
    <source>
        <dbReference type="PROSITE" id="PS51192"/>
    </source>
</evidence>
<dbReference type="GO" id="GO:0005524">
    <property type="term" value="F:ATP binding"/>
    <property type="evidence" value="ECO:0007669"/>
    <property type="project" value="UniProtKB-KW"/>
</dbReference>
<dbReference type="InterPro" id="IPR001650">
    <property type="entry name" value="Helicase_C-like"/>
</dbReference>
<dbReference type="Gene3D" id="2.40.50.40">
    <property type="match status" value="1"/>
</dbReference>
<evidence type="ECO:0000256" key="4">
    <source>
        <dbReference type="ARBA" id="ARBA00022741"/>
    </source>
</evidence>
<evidence type="ECO:0000256" key="7">
    <source>
        <dbReference type="ARBA" id="ARBA00022853"/>
    </source>
</evidence>
<keyword evidence="6" id="KW-0067">ATP-binding</keyword>
<gene>
    <name evidence="17" type="primary">CHD7</name>
</gene>
<evidence type="ECO:0000259" key="14">
    <source>
        <dbReference type="PROSITE" id="PS50013"/>
    </source>
</evidence>
<reference evidence="17" key="1">
    <citation type="submission" date="2023-05" db="EMBL/GenBank/DDBJ databases">
        <title>High-quality long-read genome of Scophthalmus maximus.</title>
        <authorList>
            <person name="Lien S."/>
            <person name="Martinez P."/>
        </authorList>
    </citation>
    <scope>NUCLEOTIDE SEQUENCE [LARGE SCALE GENOMIC DNA]</scope>
</reference>
<dbReference type="SUPFAM" id="SSF52540">
    <property type="entry name" value="P-loop containing nucleoside triphosphate hydrolases"/>
    <property type="match status" value="2"/>
</dbReference>
<comment type="similarity">
    <text evidence="2">Belongs to the SNF2/RAD54 helicase family.</text>
</comment>
<dbReference type="SUPFAM" id="SSF54160">
    <property type="entry name" value="Chromo domain-like"/>
    <property type="match status" value="1"/>
</dbReference>
<evidence type="ECO:0000256" key="13">
    <source>
        <dbReference type="SAM" id="MobiDB-lite"/>
    </source>
</evidence>
<dbReference type="InterPro" id="IPR014001">
    <property type="entry name" value="Helicase_ATP-bd"/>
</dbReference>
<keyword evidence="7" id="KW-0156">Chromatin regulator</keyword>